<feature type="compositionally biased region" description="Basic and acidic residues" evidence="1">
    <location>
        <begin position="52"/>
        <end position="67"/>
    </location>
</feature>
<reference evidence="2 3" key="1">
    <citation type="submission" date="2021-06" db="EMBL/GenBank/DDBJ databases">
        <title>Caerostris extrusa draft genome.</title>
        <authorList>
            <person name="Kono N."/>
            <person name="Arakawa K."/>
        </authorList>
    </citation>
    <scope>NUCLEOTIDE SEQUENCE [LARGE SCALE GENOMIC DNA]</scope>
</reference>
<dbReference type="AlphaFoldDB" id="A0AAV4V6E4"/>
<gene>
    <name evidence="2" type="ORF">CEXT_416781</name>
</gene>
<proteinExistence type="predicted"/>
<protein>
    <submittedName>
        <fullName evidence="2">Uncharacterized protein</fullName>
    </submittedName>
</protein>
<name>A0AAV4V6E4_CAEEX</name>
<keyword evidence="3" id="KW-1185">Reference proteome</keyword>
<evidence type="ECO:0000256" key="1">
    <source>
        <dbReference type="SAM" id="MobiDB-lite"/>
    </source>
</evidence>
<comment type="caution">
    <text evidence="2">The sequence shown here is derived from an EMBL/GenBank/DDBJ whole genome shotgun (WGS) entry which is preliminary data.</text>
</comment>
<feature type="region of interest" description="Disordered" evidence="1">
    <location>
        <begin position="52"/>
        <end position="86"/>
    </location>
</feature>
<organism evidence="2 3">
    <name type="scientific">Caerostris extrusa</name>
    <name type="common">Bark spider</name>
    <name type="synonym">Caerostris bankana</name>
    <dbReference type="NCBI Taxonomy" id="172846"/>
    <lineage>
        <taxon>Eukaryota</taxon>
        <taxon>Metazoa</taxon>
        <taxon>Ecdysozoa</taxon>
        <taxon>Arthropoda</taxon>
        <taxon>Chelicerata</taxon>
        <taxon>Arachnida</taxon>
        <taxon>Araneae</taxon>
        <taxon>Araneomorphae</taxon>
        <taxon>Entelegynae</taxon>
        <taxon>Araneoidea</taxon>
        <taxon>Araneidae</taxon>
        <taxon>Caerostris</taxon>
    </lineage>
</organism>
<dbReference type="Proteomes" id="UP001054945">
    <property type="component" value="Unassembled WGS sequence"/>
</dbReference>
<accession>A0AAV4V6E4</accession>
<dbReference type="EMBL" id="BPLR01014029">
    <property type="protein sequence ID" value="GIY65815.1"/>
    <property type="molecule type" value="Genomic_DNA"/>
</dbReference>
<evidence type="ECO:0000313" key="3">
    <source>
        <dbReference type="Proteomes" id="UP001054945"/>
    </source>
</evidence>
<sequence>MSDLPRGSDSRPGIQPALQNNVLERLFCANLPISHPLLTEVSETRALGARERSGGRIHLRREDESRRSALLSSSSPWATPKEHPLA</sequence>
<evidence type="ECO:0000313" key="2">
    <source>
        <dbReference type="EMBL" id="GIY65815.1"/>
    </source>
</evidence>